<dbReference type="EMBL" id="LGUV01000370">
    <property type="protein sequence ID" value="KOG45107.1"/>
    <property type="molecule type" value="Genomic_DNA"/>
</dbReference>
<dbReference type="PANTHER" id="PTHR43319:SF3">
    <property type="entry name" value="BETA-LACTAMASE-RELATED DOMAIN-CONTAINING PROTEIN"/>
    <property type="match status" value="1"/>
</dbReference>
<reference evidence="3" key="1">
    <citation type="submission" date="2015-07" db="EMBL/GenBank/DDBJ databases">
        <authorList>
            <consortium name="Consortium for Microbial Forensics and Genomics (microFORGE)"/>
            <person name="Knight B.M."/>
            <person name="Roberts D.P."/>
            <person name="Lin D."/>
            <person name="Hari K."/>
            <person name="Fletcher J."/>
            <person name="Melcher U."/>
            <person name="Blagden T."/>
            <person name="Winegar R.A."/>
        </authorList>
    </citation>
    <scope>NUCLEOTIDE SEQUENCE [LARGE SCALE GENOMIC DNA]</scope>
    <source>
        <strain evidence="3">NRRL B-1447</strain>
    </source>
</reference>
<organism evidence="2 3">
    <name type="scientific">Streptomyces virginiae</name>
    <name type="common">Streptomyces cinnamonensis</name>
    <dbReference type="NCBI Taxonomy" id="1961"/>
    <lineage>
        <taxon>Bacteria</taxon>
        <taxon>Bacillati</taxon>
        <taxon>Actinomycetota</taxon>
        <taxon>Actinomycetes</taxon>
        <taxon>Kitasatosporales</taxon>
        <taxon>Streptomycetaceae</taxon>
        <taxon>Streptomyces</taxon>
    </lineage>
</organism>
<dbReference type="OrthoDB" id="3422781at2"/>
<dbReference type="PATRIC" id="fig|1961.12.peg.7175"/>
<dbReference type="Proteomes" id="UP000037084">
    <property type="component" value="Unassembled WGS sequence"/>
</dbReference>
<dbReference type="eggNOG" id="COG1680">
    <property type="taxonomic scope" value="Bacteria"/>
</dbReference>
<protein>
    <submittedName>
        <fullName evidence="2">Esterase</fullName>
    </submittedName>
</protein>
<dbReference type="InterPro" id="IPR012338">
    <property type="entry name" value="Beta-lactam/transpept-like"/>
</dbReference>
<evidence type="ECO:0000259" key="1">
    <source>
        <dbReference type="Pfam" id="PF00144"/>
    </source>
</evidence>
<evidence type="ECO:0000313" key="3">
    <source>
        <dbReference type="Proteomes" id="UP000037084"/>
    </source>
</evidence>
<dbReference type="InterPro" id="IPR052907">
    <property type="entry name" value="Beta-lactamase/esterase"/>
</dbReference>
<dbReference type="AlphaFoldDB" id="A0A0L8M3V2"/>
<sequence length="390" mass="41203">MLGVDVDVHGTVAEGFEPVRDAFVRNFEVLGDRGAAVSVYRDGRKVVDLWAGTRDAEGTEPWTEGTAQIVRSATKGVAAAVPLLLHQRGLLDLDAPVGSYWPEFKTGGKERILVRDVLAHRAGIPALDRGLTAAEAADGVSGARAVAAQQPFWEPGSEHGYHAQTYSWLLSELVLRATGRTLGCVLAEEIAEPLGLEFWIGLPEAEAHRVGRVAPVEPPESAGMLRTRPRRNVSEAYADPDSLTRRAFAAIEPLPDENDPAYRAAELPASNGIGTARALARFYGATIGVVEDGARIFTPATTALAAREHSAGPDRVLVVNTRFGAGYMLHGPASPLLSPASFGHPGRGGSLGFADPEAGIGFGYVTNALAKSVTADPRAQALVRALRSAL</sequence>
<comment type="caution">
    <text evidence="2">The sequence shown here is derived from an EMBL/GenBank/DDBJ whole genome shotgun (WGS) entry which is preliminary data.</text>
</comment>
<feature type="domain" description="Beta-lactamase-related" evidence="1">
    <location>
        <begin position="25"/>
        <end position="383"/>
    </location>
</feature>
<name>A0A0L8M3V2_STRVG</name>
<dbReference type="InterPro" id="IPR001466">
    <property type="entry name" value="Beta-lactam-related"/>
</dbReference>
<evidence type="ECO:0000313" key="2">
    <source>
        <dbReference type="EMBL" id="KOG45107.1"/>
    </source>
</evidence>
<dbReference type="PANTHER" id="PTHR43319">
    <property type="entry name" value="BETA-LACTAMASE-RELATED"/>
    <property type="match status" value="1"/>
</dbReference>
<accession>A0A0L8M3V2</accession>
<gene>
    <name evidence="2" type="ORF">ADK75_32470</name>
</gene>
<proteinExistence type="predicted"/>
<dbReference type="SUPFAM" id="SSF56601">
    <property type="entry name" value="beta-lactamase/transpeptidase-like"/>
    <property type="match status" value="1"/>
</dbReference>
<dbReference type="Gene3D" id="3.40.710.10">
    <property type="entry name" value="DD-peptidase/beta-lactamase superfamily"/>
    <property type="match status" value="1"/>
</dbReference>
<dbReference type="Pfam" id="PF00144">
    <property type="entry name" value="Beta-lactamase"/>
    <property type="match status" value="1"/>
</dbReference>